<proteinExistence type="predicted"/>
<keyword evidence="2" id="KW-0963">Cytoplasm</keyword>
<evidence type="ECO:0000313" key="7">
    <source>
        <dbReference type="EMBL" id="KZZ96225.1"/>
    </source>
</evidence>
<sequence>MAPTLRKRSLDSSPASVNSCSPFSAASTSTRATSIASSSPLAASSSSCPRTPSSRRTFNAGKKVRISNDARRAHDDDENEPMPSVLQSTGLTPAASRITLFPGSSHSRTPIRRREKKDTRRKSCCSDYTAPSAPFFDSPRLESDGLRQEYMFLPFNDIIDSRTMRRIRRYGFSEEMNRINRDKRERQKVMNDKENELRALREEVEQLRRARQQNDSRLTPPTEEGNAAAADSWKEIHEMEALLRAKESQTGDLDTSAGGLNSPPGDYSDNDDDDDDDHTLIDEDDEPCSPTKRRSDRDNDNAGKDVDMDDAAPLALRDELDQLRQEKKSLFMQWRKKCVPYTGNDSAAEPPATTAEEIIESFAEVVASRAKIMSSLEQTYQSLAQNGFEGRDCPQIISNISQCFLEAREELDRSLPAGEEGYNVSSWKGILDSLVRRINHLVRDLETSRETAARNGSSLNQELDDASTRLQRSEHLRKELETAQASMKSNMETIMNRLHTFEKHIATLQSEKHKLLMMNGSYKQQIKMLQDMNNTMEEQSLTALEKVERMERAGEKIARVADIAQGRVKLLESQITSETRRRESVELLLEQRDAEICSLEDSISDLQQEKDMVVAELQRSMNEEAEDHERELGILNIRVANLATKLDEAQTKMEELRRERDRAVRKMEKAQGVGAGVDVEALHAMTQAVARQVGLWRERVADLDDDDDDDDDALSRRKNRNEDDYEPITPAFSDRTLRVE</sequence>
<gene>
    <name evidence="7" type="ORF">AAP_00998</name>
</gene>
<dbReference type="PANTHER" id="PTHR46349:SF6">
    <property type="entry name" value="MYOSIN-6-LIKE"/>
    <property type="match status" value="1"/>
</dbReference>
<feature type="region of interest" description="Disordered" evidence="6">
    <location>
        <begin position="247"/>
        <end position="312"/>
    </location>
</feature>
<accession>A0A168C704</accession>
<dbReference type="VEuPathDB" id="FungiDB:AAP_00998"/>
<evidence type="ECO:0000313" key="8">
    <source>
        <dbReference type="Proteomes" id="UP000242877"/>
    </source>
</evidence>
<evidence type="ECO:0000256" key="5">
    <source>
        <dbReference type="SAM" id="Coils"/>
    </source>
</evidence>
<dbReference type="Proteomes" id="UP000242877">
    <property type="component" value="Unassembled WGS sequence"/>
</dbReference>
<feature type="region of interest" description="Disordered" evidence="6">
    <location>
        <begin position="208"/>
        <end position="229"/>
    </location>
</feature>
<evidence type="ECO:0000256" key="6">
    <source>
        <dbReference type="SAM" id="MobiDB-lite"/>
    </source>
</evidence>
<keyword evidence="5" id="KW-0175">Coiled coil</keyword>
<evidence type="ECO:0000256" key="1">
    <source>
        <dbReference type="ARBA" id="ARBA00004496"/>
    </source>
</evidence>
<keyword evidence="3" id="KW-0518">Myosin</keyword>
<name>A0A168C704_9EURO</name>
<feature type="compositionally biased region" description="Acidic residues" evidence="6">
    <location>
        <begin position="268"/>
        <end position="287"/>
    </location>
</feature>
<comment type="caution">
    <text evidence="7">The sequence shown here is derived from an EMBL/GenBank/DDBJ whole genome shotgun (WGS) entry which is preliminary data.</text>
</comment>
<feature type="compositionally biased region" description="Basic residues" evidence="6">
    <location>
        <begin position="109"/>
        <end position="123"/>
    </location>
</feature>
<evidence type="ECO:0000256" key="3">
    <source>
        <dbReference type="ARBA" id="ARBA00023123"/>
    </source>
</evidence>
<feature type="compositionally biased region" description="Basic and acidic residues" evidence="6">
    <location>
        <begin position="293"/>
        <end position="306"/>
    </location>
</feature>
<feature type="compositionally biased region" description="Basic and acidic residues" evidence="6">
    <location>
        <begin position="66"/>
        <end position="75"/>
    </location>
</feature>
<comment type="subcellular location">
    <subcellularLocation>
        <location evidence="1">Cytoplasm</location>
    </subcellularLocation>
</comment>
<dbReference type="AlphaFoldDB" id="A0A168C704"/>
<keyword evidence="4" id="KW-0505">Motor protein</keyword>
<feature type="coiled-coil region" evidence="5">
    <location>
        <begin position="603"/>
        <end position="673"/>
    </location>
</feature>
<keyword evidence="8" id="KW-1185">Reference proteome</keyword>
<feature type="compositionally biased region" description="Polar residues" evidence="6">
    <location>
        <begin position="11"/>
        <end position="22"/>
    </location>
</feature>
<reference evidence="7 8" key="1">
    <citation type="journal article" date="2016" name="Genome Biol. Evol.">
        <title>Divergent and convergent evolution of fungal pathogenicity.</title>
        <authorList>
            <person name="Shang Y."/>
            <person name="Xiao G."/>
            <person name="Zheng P."/>
            <person name="Cen K."/>
            <person name="Zhan S."/>
            <person name="Wang C."/>
        </authorList>
    </citation>
    <scope>NUCLEOTIDE SEQUENCE [LARGE SCALE GENOMIC DNA]</scope>
    <source>
        <strain evidence="7 8">ARSEF 7405</strain>
    </source>
</reference>
<feature type="region of interest" description="Disordered" evidence="6">
    <location>
        <begin position="1"/>
        <end position="129"/>
    </location>
</feature>
<feature type="coiled-coil region" evidence="5">
    <location>
        <begin position="519"/>
        <end position="553"/>
    </location>
</feature>
<evidence type="ECO:0000256" key="2">
    <source>
        <dbReference type="ARBA" id="ARBA00022490"/>
    </source>
</evidence>
<protein>
    <submittedName>
        <fullName evidence="7">Uncharacterized protein</fullName>
    </submittedName>
</protein>
<evidence type="ECO:0000256" key="4">
    <source>
        <dbReference type="ARBA" id="ARBA00023175"/>
    </source>
</evidence>
<organism evidence="7 8">
    <name type="scientific">Ascosphaera apis ARSEF 7405</name>
    <dbReference type="NCBI Taxonomy" id="392613"/>
    <lineage>
        <taxon>Eukaryota</taxon>
        <taxon>Fungi</taxon>
        <taxon>Dikarya</taxon>
        <taxon>Ascomycota</taxon>
        <taxon>Pezizomycotina</taxon>
        <taxon>Eurotiomycetes</taxon>
        <taxon>Eurotiomycetidae</taxon>
        <taxon>Onygenales</taxon>
        <taxon>Ascosphaeraceae</taxon>
        <taxon>Ascosphaera</taxon>
    </lineage>
</organism>
<feature type="region of interest" description="Disordered" evidence="6">
    <location>
        <begin position="701"/>
        <end position="740"/>
    </location>
</feature>
<dbReference type="EMBL" id="AZGZ01000003">
    <property type="protein sequence ID" value="KZZ96225.1"/>
    <property type="molecule type" value="Genomic_DNA"/>
</dbReference>
<dbReference type="PANTHER" id="PTHR46349">
    <property type="entry name" value="CINGULIN-LIKE PROTEIN 1-RELATED"/>
    <property type="match status" value="1"/>
</dbReference>
<feature type="compositionally biased region" description="Low complexity" evidence="6">
    <location>
        <begin position="24"/>
        <end position="57"/>
    </location>
</feature>
<feature type="compositionally biased region" description="Acidic residues" evidence="6">
    <location>
        <begin position="703"/>
        <end position="712"/>
    </location>
</feature>
<dbReference type="OrthoDB" id="4206388at2759"/>